<dbReference type="EMBL" id="GL983812">
    <property type="protein sequence ID" value="EGR31807.1"/>
    <property type="molecule type" value="Genomic_DNA"/>
</dbReference>
<dbReference type="InterPro" id="IPR036465">
    <property type="entry name" value="vWFA_dom_sf"/>
</dbReference>
<dbReference type="OMA" id="TGKHQQK"/>
<accession>G0QSG9</accession>
<evidence type="ECO:0000313" key="2">
    <source>
        <dbReference type="Proteomes" id="UP000008983"/>
    </source>
</evidence>
<name>G0QSG9_ICHMU</name>
<dbReference type="RefSeq" id="XP_004035293.1">
    <property type="nucleotide sequence ID" value="XM_004035245.1"/>
</dbReference>
<sequence>MFYKIPLNIQSNQVKSIPKKLHTIGIIDASGSMSSWWGSIADFWNSDVIPKENLRTITFDTKPHYLESNILSKKISQHGGGGTNIPEAFKMLEQKVQNIPIDEDITVIFISDGEDNNMDTIEKRFQKLNGNQSHKLNFICLGIQSGFPTFLSVRLRQIYHKGDDSIPALFLIEYMSEKALFNKFEGMRNYFYAANIVSIDPPVMLFPWNESVTDSVYEGSWVISKSDQLILNESIVVKVEKKALSIEDSVDLIKGWVQNLTMMSISQLEQAQKYSKMALEYMNDLLEDLNNTYGIKNLLTINQEEVNKGKTFPERAKLNYILKNGLRLQWFFNEIQQLLERKPGQKESEFEVAKRMNIGTITGKYSQKILSLKNITLDIFEQMKNNYLQNNEFLNQEFAEGLTLTKSQFDLMETLHFKGIALKVKRNEGFLESYSAFTVKEVDVDRVINLSELALNQFNINDGEINCILPLLDDEYYKNCAKHSLFQLIFSFIVTTNYDIFLEDAYLVLLSRVLVFAEKNKNQNLKEIVFKNLKIYIDSRPNLFLEIEQNFQEGKIKDQYDSGLLYLYLSYYSSFNNDKFSKKSVKDLSNILVLNYFIALIQKNTLISLIQTDFNWSIDDQVEDFKKKTLSFYYLGELRKELPKYICELVLSGKNSQITLNEGLVYAEEIGFVPLKNIEQYTEIQNLQNEYISFICHCNKYKGEKVFTMELVNDFTELKKIKSKTNGRISKQPFALRHLKKYPEFFLNMEKLYIENFRQNHKIINILSKQQIADICKEKGIDFDTLQFENDSNMCKNACVSINCPFFLKTSVNFKKHMGGWQGSIPQGFHRFIKSKANMEFEQIWQEAKQKWQQGFPEKYKVTEDFAKQYIEQIKQYYTQQ</sequence>
<dbReference type="eggNOG" id="ENOG502SJM9">
    <property type="taxonomic scope" value="Eukaryota"/>
</dbReference>
<evidence type="ECO:0000313" key="1">
    <source>
        <dbReference type="EMBL" id="EGR31807.1"/>
    </source>
</evidence>
<dbReference type="AlphaFoldDB" id="G0QSG9"/>
<protein>
    <submittedName>
        <fullName evidence="1">Zinc-binding dehydrogenase family protein, putative</fullName>
    </submittedName>
</protein>
<keyword evidence="2" id="KW-1185">Reference proteome</keyword>
<organism evidence="1 2">
    <name type="scientific">Ichthyophthirius multifiliis</name>
    <name type="common">White spot disease agent</name>
    <name type="synonym">Ich</name>
    <dbReference type="NCBI Taxonomy" id="5932"/>
    <lineage>
        <taxon>Eukaryota</taxon>
        <taxon>Sar</taxon>
        <taxon>Alveolata</taxon>
        <taxon>Ciliophora</taxon>
        <taxon>Intramacronucleata</taxon>
        <taxon>Oligohymenophorea</taxon>
        <taxon>Hymenostomatida</taxon>
        <taxon>Ophryoglenina</taxon>
        <taxon>Ichthyophthirius</taxon>
    </lineage>
</organism>
<proteinExistence type="predicted"/>
<dbReference type="InParanoid" id="G0QSG9"/>
<dbReference type="Gene3D" id="3.40.50.410">
    <property type="entry name" value="von Willebrand factor, type A domain"/>
    <property type="match status" value="1"/>
</dbReference>
<gene>
    <name evidence="1" type="ORF">IMG5_101100</name>
</gene>
<dbReference type="GeneID" id="14907983"/>
<dbReference type="SUPFAM" id="SSF53300">
    <property type="entry name" value="vWA-like"/>
    <property type="match status" value="1"/>
</dbReference>
<dbReference type="Proteomes" id="UP000008983">
    <property type="component" value="Unassembled WGS sequence"/>
</dbReference>
<reference evidence="1 2" key="1">
    <citation type="submission" date="2011-07" db="EMBL/GenBank/DDBJ databases">
        <authorList>
            <person name="Coyne R."/>
            <person name="Brami D."/>
            <person name="Johnson J."/>
            <person name="Hostetler J."/>
            <person name="Hannick L."/>
            <person name="Clark T."/>
            <person name="Cassidy-Hanley D."/>
            <person name="Inman J."/>
        </authorList>
    </citation>
    <scope>NUCLEOTIDE SEQUENCE [LARGE SCALE GENOMIC DNA]</scope>
    <source>
        <strain evidence="1 2">G5</strain>
    </source>
</reference>
<dbReference type="OrthoDB" id="295145at2759"/>